<proteinExistence type="inferred from homology"/>
<dbReference type="Gene3D" id="3.30.70.1560">
    <property type="entry name" value="Alpha-L RNA-binding motif"/>
    <property type="match status" value="1"/>
</dbReference>
<organism evidence="4">
    <name type="scientific">marine metagenome</name>
    <dbReference type="NCBI Taxonomy" id="408172"/>
    <lineage>
        <taxon>unclassified sequences</taxon>
        <taxon>metagenomes</taxon>
        <taxon>ecological metagenomes</taxon>
    </lineage>
</organism>
<dbReference type="InterPro" id="IPR006145">
    <property type="entry name" value="PsdUridine_synth_RsuA/RluA"/>
</dbReference>
<comment type="similarity">
    <text evidence="1">Belongs to the pseudouridine synthase RsuA family.</text>
</comment>
<keyword evidence="2" id="KW-0413">Isomerase</keyword>
<dbReference type="Pfam" id="PF00849">
    <property type="entry name" value="PseudoU_synth_2"/>
    <property type="match status" value="1"/>
</dbReference>
<reference evidence="4" key="1">
    <citation type="submission" date="2018-05" db="EMBL/GenBank/DDBJ databases">
        <authorList>
            <person name="Lanie J.A."/>
            <person name="Ng W.-L."/>
            <person name="Kazmierczak K.M."/>
            <person name="Andrzejewski T.M."/>
            <person name="Davidsen T.M."/>
            <person name="Wayne K.J."/>
            <person name="Tettelin H."/>
            <person name="Glass J.I."/>
            <person name="Rusch D."/>
            <person name="Podicherti R."/>
            <person name="Tsui H.-C.T."/>
            <person name="Winkler M.E."/>
        </authorList>
    </citation>
    <scope>NUCLEOTIDE SEQUENCE</scope>
</reference>
<dbReference type="AlphaFoldDB" id="A0A381SES2"/>
<dbReference type="SUPFAM" id="SSF55120">
    <property type="entry name" value="Pseudouridine synthase"/>
    <property type="match status" value="1"/>
</dbReference>
<dbReference type="GO" id="GO:0001522">
    <property type="term" value="P:pseudouridine synthesis"/>
    <property type="evidence" value="ECO:0007669"/>
    <property type="project" value="InterPro"/>
</dbReference>
<dbReference type="PANTHER" id="PTHR47683">
    <property type="entry name" value="PSEUDOURIDINE SYNTHASE FAMILY PROTEIN-RELATED"/>
    <property type="match status" value="1"/>
</dbReference>
<dbReference type="GO" id="GO:0003723">
    <property type="term" value="F:RNA binding"/>
    <property type="evidence" value="ECO:0007669"/>
    <property type="project" value="InterPro"/>
</dbReference>
<dbReference type="InterPro" id="IPR018496">
    <property type="entry name" value="PsdUridine_synth_RsuA/RluB_CS"/>
</dbReference>
<name>A0A381SES2_9ZZZZ</name>
<dbReference type="InterPro" id="IPR020103">
    <property type="entry name" value="PsdUridine_synth_cat_dom_sf"/>
</dbReference>
<dbReference type="Gene3D" id="3.30.70.580">
    <property type="entry name" value="Pseudouridine synthase I, catalytic domain, N-terminal subdomain"/>
    <property type="match status" value="1"/>
</dbReference>
<accession>A0A381SES2</accession>
<gene>
    <name evidence="4" type="ORF">METZ01_LOCUS55434</name>
</gene>
<dbReference type="GO" id="GO:0006364">
    <property type="term" value="P:rRNA processing"/>
    <property type="evidence" value="ECO:0007669"/>
    <property type="project" value="UniProtKB-ARBA"/>
</dbReference>
<dbReference type="InterPro" id="IPR042092">
    <property type="entry name" value="PsdUridine_s_RsuA/RluB/E/F_cat"/>
</dbReference>
<dbReference type="EMBL" id="UINC01003020">
    <property type="protein sequence ID" value="SVA02580.1"/>
    <property type="molecule type" value="Genomic_DNA"/>
</dbReference>
<feature type="non-terminal residue" evidence="4">
    <location>
        <position position="1"/>
    </location>
</feature>
<evidence type="ECO:0000313" key="4">
    <source>
        <dbReference type="EMBL" id="SVA02580.1"/>
    </source>
</evidence>
<protein>
    <recommendedName>
        <fullName evidence="3">Pseudouridine synthase RsuA/RluA-like domain-containing protein</fullName>
    </recommendedName>
</protein>
<dbReference type="NCBIfam" id="TIGR00093">
    <property type="entry name" value="pseudouridine synthase"/>
    <property type="match status" value="1"/>
</dbReference>
<evidence type="ECO:0000256" key="1">
    <source>
        <dbReference type="ARBA" id="ARBA00008348"/>
    </source>
</evidence>
<dbReference type="GO" id="GO:0009982">
    <property type="term" value="F:pseudouridine synthase activity"/>
    <property type="evidence" value="ECO:0007669"/>
    <property type="project" value="InterPro"/>
</dbReference>
<dbReference type="InterPro" id="IPR050343">
    <property type="entry name" value="RsuA_PseudoU_synthase"/>
</dbReference>
<feature type="domain" description="Pseudouridine synthase RsuA/RluA-like" evidence="3">
    <location>
        <begin position="38"/>
        <end position="169"/>
    </location>
</feature>
<dbReference type="PROSITE" id="PS01149">
    <property type="entry name" value="PSI_RSU"/>
    <property type="match status" value="1"/>
</dbReference>
<evidence type="ECO:0000256" key="2">
    <source>
        <dbReference type="ARBA" id="ARBA00023235"/>
    </source>
</evidence>
<evidence type="ECO:0000259" key="3">
    <source>
        <dbReference type="Pfam" id="PF00849"/>
    </source>
</evidence>
<dbReference type="CDD" id="cd02870">
    <property type="entry name" value="PseudoU_synth_RsuA_like"/>
    <property type="match status" value="1"/>
</dbReference>
<dbReference type="InterPro" id="IPR000748">
    <property type="entry name" value="PsdUridine_synth_RsuA/RluB/E/F"/>
</dbReference>
<sequence>VALNGETVREMGQKMLVGKDHLSVEGRRVKIPQRQKTHVYALYKPKNCITTLNDPEGRTAISHFFPRTSARLFPVGRLDYDAEGLILLTNDGDLAQQLMHPRHKVWKGYFVKVRGIVNNETLSTLRQGPVIEKRRHQPVRVKILHTVNDKTWLEIFLREGTNRQIKKMLMTLGYQVQKIKRFQIGTVSLGELQSGESRVLTSEELKQIMTSS</sequence>
<dbReference type="InterPro" id="IPR020094">
    <property type="entry name" value="TruA/RsuA/RluB/E/F_N"/>
</dbReference>
<dbReference type="PANTHER" id="PTHR47683:SF2">
    <property type="entry name" value="RNA-BINDING S4 DOMAIN-CONTAINING PROTEIN"/>
    <property type="match status" value="1"/>
</dbReference>